<accession>A0ABX0VV23</accession>
<gene>
    <name evidence="1" type="ORF">HCZ30_04250</name>
</gene>
<reference evidence="1 2" key="1">
    <citation type="submission" date="2020-03" db="EMBL/GenBank/DDBJ databases">
        <title>Bacterial isolates of synthetic phycosphere.</title>
        <authorList>
            <person name="Fu H."/>
            <person name="Moran M.A."/>
        </authorList>
    </citation>
    <scope>NUCLEOTIDE SEQUENCE [LARGE SCALE GENOMIC DNA]</scope>
    <source>
        <strain evidence="1 2">HF1</strain>
    </source>
</reference>
<dbReference type="EMBL" id="JAATOP010000002">
    <property type="protein sequence ID" value="NIY71644.1"/>
    <property type="molecule type" value="Genomic_DNA"/>
</dbReference>
<dbReference type="Pfam" id="PF12915">
    <property type="entry name" value="DUF3833"/>
    <property type="match status" value="1"/>
</dbReference>
<evidence type="ECO:0000313" key="2">
    <source>
        <dbReference type="Proteomes" id="UP000709466"/>
    </source>
</evidence>
<organism evidence="1 2">
    <name type="scientific">Marivivens donghaensis</name>
    <dbReference type="NCBI Taxonomy" id="1699413"/>
    <lineage>
        <taxon>Bacteria</taxon>
        <taxon>Pseudomonadati</taxon>
        <taxon>Pseudomonadota</taxon>
        <taxon>Alphaproteobacteria</taxon>
        <taxon>Rhodobacterales</taxon>
        <taxon>Paracoccaceae</taxon>
        <taxon>Marivivens group</taxon>
        <taxon>Marivivens</taxon>
    </lineage>
</organism>
<proteinExistence type="predicted"/>
<dbReference type="InterPro" id="IPR024409">
    <property type="entry name" value="DUF3833"/>
</dbReference>
<sequence>MMIIGILVGLIIAVVVALLWQRYASFVSQKLDHYQSGRPFDIRRDLNGPILSEGLIYGPLGKVSSRFVGDFSVNWDGDRAIMIERFRYDSGNTQDRRWDLVLHPDGRISAEAEDLVGTGHGRVAGSALVLHYRIRLTEDAGGHVLSVTDWIYTTPDGVLMNRSQFRKFGLKVAELVATMRPAGEY</sequence>
<protein>
    <submittedName>
        <fullName evidence="1">DUF3833 domain-containing protein</fullName>
    </submittedName>
</protein>
<evidence type="ECO:0000313" key="1">
    <source>
        <dbReference type="EMBL" id="NIY71644.1"/>
    </source>
</evidence>
<comment type="caution">
    <text evidence="1">The sequence shown here is derived from an EMBL/GenBank/DDBJ whole genome shotgun (WGS) entry which is preliminary data.</text>
</comment>
<name>A0ABX0VV23_9RHOB</name>
<dbReference type="Proteomes" id="UP000709466">
    <property type="component" value="Unassembled WGS sequence"/>
</dbReference>
<keyword evidence="2" id="KW-1185">Reference proteome</keyword>